<evidence type="ECO:0000256" key="2">
    <source>
        <dbReference type="ARBA" id="ARBA00005814"/>
    </source>
</evidence>
<dbReference type="Pfam" id="PF01061">
    <property type="entry name" value="ABC2_membrane"/>
    <property type="match status" value="1"/>
</dbReference>
<evidence type="ECO:0000256" key="6">
    <source>
        <dbReference type="ARBA" id="ARBA00023136"/>
    </source>
</evidence>
<comment type="similarity">
    <text evidence="2">Belongs to the ABC transporter superfamily. ABCG family. Eye pigment precursor importer (TC 3.A.1.204) subfamily.</text>
</comment>
<feature type="transmembrane region" description="Helical" evidence="7">
    <location>
        <begin position="71"/>
        <end position="93"/>
    </location>
</feature>
<dbReference type="PANTHER" id="PTHR48042">
    <property type="entry name" value="ABC TRANSPORTER G FAMILY MEMBER 11"/>
    <property type="match status" value="1"/>
</dbReference>
<keyword evidence="10" id="KW-1185">Reference proteome</keyword>
<evidence type="ECO:0000256" key="5">
    <source>
        <dbReference type="ARBA" id="ARBA00022989"/>
    </source>
</evidence>
<gene>
    <name evidence="9" type="ORF">PHYPSEUDO_002374</name>
</gene>
<sequence length="142" mass="15358">MQDAAAPAGNRAAVVRHSASSCAVTRRAASATRVRRERANNVLSIVSYVCVNFLVTLPDIFLIAVMLTVSVVLLAGLNAFEYFLLNLFLLLVVSESMMRVTGCAVPHYIGRIALGAGVFGMFILCEGGMVPHDSTWRCRIPE</sequence>
<feature type="transmembrane region" description="Helical" evidence="7">
    <location>
        <begin position="42"/>
        <end position="65"/>
    </location>
</feature>
<dbReference type="GO" id="GO:0016020">
    <property type="term" value="C:membrane"/>
    <property type="evidence" value="ECO:0007669"/>
    <property type="project" value="UniProtKB-SubCell"/>
</dbReference>
<comment type="caution">
    <text evidence="9">The sequence shown here is derived from an EMBL/GenBank/DDBJ whole genome shotgun (WGS) entry which is preliminary data.</text>
</comment>
<comment type="subcellular location">
    <subcellularLocation>
        <location evidence="1">Membrane</location>
        <topology evidence="1">Multi-pass membrane protein</topology>
    </subcellularLocation>
</comment>
<protein>
    <recommendedName>
        <fullName evidence="8">ABC-2 type transporter transmembrane domain-containing protein</fullName>
    </recommendedName>
</protein>
<evidence type="ECO:0000256" key="7">
    <source>
        <dbReference type="SAM" id="Phobius"/>
    </source>
</evidence>
<organism evidence="9 10">
    <name type="scientific">Phytophthora pseudosyringae</name>
    <dbReference type="NCBI Taxonomy" id="221518"/>
    <lineage>
        <taxon>Eukaryota</taxon>
        <taxon>Sar</taxon>
        <taxon>Stramenopiles</taxon>
        <taxon>Oomycota</taxon>
        <taxon>Peronosporomycetes</taxon>
        <taxon>Peronosporales</taxon>
        <taxon>Peronosporaceae</taxon>
        <taxon>Phytophthora</taxon>
    </lineage>
</organism>
<proteinExistence type="inferred from homology"/>
<dbReference type="InterPro" id="IPR013525">
    <property type="entry name" value="ABC2_TM"/>
</dbReference>
<keyword evidence="4 7" id="KW-0812">Transmembrane</keyword>
<evidence type="ECO:0000256" key="4">
    <source>
        <dbReference type="ARBA" id="ARBA00022692"/>
    </source>
</evidence>
<evidence type="ECO:0000256" key="1">
    <source>
        <dbReference type="ARBA" id="ARBA00004141"/>
    </source>
</evidence>
<keyword evidence="5 7" id="KW-1133">Transmembrane helix</keyword>
<dbReference type="GO" id="GO:0140359">
    <property type="term" value="F:ABC-type transporter activity"/>
    <property type="evidence" value="ECO:0007669"/>
    <property type="project" value="InterPro"/>
</dbReference>
<feature type="transmembrane region" description="Helical" evidence="7">
    <location>
        <begin position="105"/>
        <end position="124"/>
    </location>
</feature>
<accession>A0A8T1VU01</accession>
<dbReference type="EMBL" id="JAGDFM010000141">
    <property type="protein sequence ID" value="KAG7384681.1"/>
    <property type="molecule type" value="Genomic_DNA"/>
</dbReference>
<keyword evidence="6 7" id="KW-0472">Membrane</keyword>
<dbReference type="OrthoDB" id="66620at2759"/>
<evidence type="ECO:0000259" key="8">
    <source>
        <dbReference type="Pfam" id="PF01061"/>
    </source>
</evidence>
<keyword evidence="3" id="KW-0813">Transport</keyword>
<name>A0A8T1VU01_9STRA</name>
<dbReference type="InterPro" id="IPR052215">
    <property type="entry name" value="Plant_ABCG"/>
</dbReference>
<dbReference type="Proteomes" id="UP000694044">
    <property type="component" value="Unassembled WGS sequence"/>
</dbReference>
<dbReference type="AlphaFoldDB" id="A0A8T1VU01"/>
<evidence type="ECO:0000256" key="3">
    <source>
        <dbReference type="ARBA" id="ARBA00022448"/>
    </source>
</evidence>
<feature type="domain" description="ABC-2 type transporter transmembrane" evidence="8">
    <location>
        <begin position="34"/>
        <end position="134"/>
    </location>
</feature>
<reference evidence="9" key="1">
    <citation type="submission" date="2021-02" db="EMBL/GenBank/DDBJ databases">
        <authorList>
            <person name="Palmer J.M."/>
        </authorList>
    </citation>
    <scope>NUCLEOTIDE SEQUENCE</scope>
    <source>
        <strain evidence="9">SCRP734</strain>
    </source>
</reference>
<dbReference type="PANTHER" id="PTHR48042:SF11">
    <property type="entry name" value="ABC TRANSPORTER G FAMILY MEMBER 11"/>
    <property type="match status" value="1"/>
</dbReference>
<evidence type="ECO:0000313" key="9">
    <source>
        <dbReference type="EMBL" id="KAG7384681.1"/>
    </source>
</evidence>
<evidence type="ECO:0000313" key="10">
    <source>
        <dbReference type="Proteomes" id="UP000694044"/>
    </source>
</evidence>